<evidence type="ECO:0000313" key="1">
    <source>
        <dbReference type="EMBL" id="CAE0354132.1"/>
    </source>
</evidence>
<dbReference type="AlphaFoldDB" id="A0A7S3JIG6"/>
<accession>A0A7S3JIG6</accession>
<organism evidence="1">
    <name type="scientific">Euplotes harpa</name>
    <dbReference type="NCBI Taxonomy" id="151035"/>
    <lineage>
        <taxon>Eukaryota</taxon>
        <taxon>Sar</taxon>
        <taxon>Alveolata</taxon>
        <taxon>Ciliophora</taxon>
        <taxon>Intramacronucleata</taxon>
        <taxon>Spirotrichea</taxon>
        <taxon>Hypotrichia</taxon>
        <taxon>Euplotida</taxon>
        <taxon>Euplotidae</taxon>
        <taxon>Euplotes</taxon>
    </lineage>
</organism>
<name>A0A7S3JIG6_9SPIT</name>
<gene>
    <name evidence="1" type="ORF">EHAR0213_LOCUS13048</name>
</gene>
<proteinExistence type="predicted"/>
<protein>
    <submittedName>
        <fullName evidence="1">Uncharacterized protein</fullName>
    </submittedName>
</protein>
<dbReference type="EMBL" id="HBII01031507">
    <property type="protein sequence ID" value="CAE0354132.1"/>
    <property type="molecule type" value="Transcribed_RNA"/>
</dbReference>
<reference evidence="1" key="1">
    <citation type="submission" date="2021-01" db="EMBL/GenBank/DDBJ databases">
        <authorList>
            <person name="Corre E."/>
            <person name="Pelletier E."/>
            <person name="Niang G."/>
            <person name="Scheremetjew M."/>
            <person name="Finn R."/>
            <person name="Kale V."/>
            <person name="Holt S."/>
            <person name="Cochrane G."/>
            <person name="Meng A."/>
            <person name="Brown T."/>
            <person name="Cohen L."/>
        </authorList>
    </citation>
    <scope>NUCLEOTIDE SEQUENCE</scope>
    <source>
        <strain evidence="1">FSP1.4</strain>
    </source>
</reference>
<sequence length="102" mass="11516">MKETLRKNLDAELKSIEVIKNWQDNQAASSFGNGKQSKMSQILLLKKRSKDVIAKYSIIQKQVHENTSIVSSNQSFVCANSGSGRTLRDFRQTSRSCSARKH</sequence>